<keyword evidence="3" id="KW-1185">Reference proteome</keyword>
<feature type="compositionally biased region" description="Polar residues" evidence="1">
    <location>
        <begin position="337"/>
        <end position="357"/>
    </location>
</feature>
<reference evidence="2 3" key="1">
    <citation type="journal article" date="2019" name="Nat. Ecol. Evol.">
        <title>Megaphylogeny resolves global patterns of mushroom evolution.</title>
        <authorList>
            <person name="Varga T."/>
            <person name="Krizsan K."/>
            <person name="Foldi C."/>
            <person name="Dima B."/>
            <person name="Sanchez-Garcia M."/>
            <person name="Sanchez-Ramirez S."/>
            <person name="Szollosi G.J."/>
            <person name="Szarkandi J.G."/>
            <person name="Papp V."/>
            <person name="Albert L."/>
            <person name="Andreopoulos W."/>
            <person name="Angelini C."/>
            <person name="Antonin V."/>
            <person name="Barry K.W."/>
            <person name="Bougher N.L."/>
            <person name="Buchanan P."/>
            <person name="Buyck B."/>
            <person name="Bense V."/>
            <person name="Catcheside P."/>
            <person name="Chovatia M."/>
            <person name="Cooper J."/>
            <person name="Damon W."/>
            <person name="Desjardin D."/>
            <person name="Finy P."/>
            <person name="Geml J."/>
            <person name="Haridas S."/>
            <person name="Hughes K."/>
            <person name="Justo A."/>
            <person name="Karasinski D."/>
            <person name="Kautmanova I."/>
            <person name="Kiss B."/>
            <person name="Kocsube S."/>
            <person name="Kotiranta H."/>
            <person name="LaButti K.M."/>
            <person name="Lechner B.E."/>
            <person name="Liimatainen K."/>
            <person name="Lipzen A."/>
            <person name="Lukacs Z."/>
            <person name="Mihaltcheva S."/>
            <person name="Morgado L.N."/>
            <person name="Niskanen T."/>
            <person name="Noordeloos M.E."/>
            <person name="Ohm R.A."/>
            <person name="Ortiz-Santana B."/>
            <person name="Ovrebo C."/>
            <person name="Racz N."/>
            <person name="Riley R."/>
            <person name="Savchenko A."/>
            <person name="Shiryaev A."/>
            <person name="Soop K."/>
            <person name="Spirin V."/>
            <person name="Szebenyi C."/>
            <person name="Tomsovsky M."/>
            <person name="Tulloss R.E."/>
            <person name="Uehling J."/>
            <person name="Grigoriev I.V."/>
            <person name="Vagvolgyi C."/>
            <person name="Papp T."/>
            <person name="Martin F.M."/>
            <person name="Miettinen O."/>
            <person name="Hibbett D.S."/>
            <person name="Nagy L.G."/>
        </authorList>
    </citation>
    <scope>NUCLEOTIDE SEQUENCE [LARGE SCALE GENOMIC DNA]</scope>
    <source>
        <strain evidence="2 3">CBS 962.96</strain>
    </source>
</reference>
<feature type="compositionally biased region" description="Low complexity" evidence="1">
    <location>
        <begin position="303"/>
        <end position="315"/>
    </location>
</feature>
<feature type="compositionally biased region" description="Polar residues" evidence="1">
    <location>
        <begin position="364"/>
        <end position="378"/>
    </location>
</feature>
<accession>A0A4S8MTM0</accession>
<organism evidence="2 3">
    <name type="scientific">Dendrothele bispora (strain CBS 962.96)</name>
    <dbReference type="NCBI Taxonomy" id="1314807"/>
    <lineage>
        <taxon>Eukaryota</taxon>
        <taxon>Fungi</taxon>
        <taxon>Dikarya</taxon>
        <taxon>Basidiomycota</taxon>
        <taxon>Agaricomycotina</taxon>
        <taxon>Agaricomycetes</taxon>
        <taxon>Agaricomycetidae</taxon>
        <taxon>Agaricales</taxon>
        <taxon>Agaricales incertae sedis</taxon>
        <taxon>Dendrothele</taxon>
    </lineage>
</organism>
<name>A0A4S8MTM0_DENBC</name>
<feature type="region of interest" description="Disordered" evidence="1">
    <location>
        <begin position="289"/>
        <end position="378"/>
    </location>
</feature>
<dbReference type="Proteomes" id="UP000297245">
    <property type="component" value="Unassembled WGS sequence"/>
</dbReference>
<gene>
    <name evidence="2" type="ORF">K435DRAFT_773452</name>
</gene>
<feature type="compositionally biased region" description="Low complexity" evidence="1">
    <location>
        <begin position="494"/>
        <end position="513"/>
    </location>
</feature>
<dbReference type="AlphaFoldDB" id="A0A4S8MTM0"/>
<protein>
    <submittedName>
        <fullName evidence="2">Uncharacterized protein</fullName>
    </submittedName>
</protein>
<feature type="compositionally biased region" description="Polar residues" evidence="1">
    <location>
        <begin position="523"/>
        <end position="532"/>
    </location>
</feature>
<dbReference type="OrthoDB" id="2662290at2759"/>
<dbReference type="EMBL" id="ML179044">
    <property type="protein sequence ID" value="THV06261.1"/>
    <property type="molecule type" value="Genomic_DNA"/>
</dbReference>
<sequence>MGKGSPAPQDTYPRVLLYLKHGYPLWIPEPSGSLPDDLFARGIEPGDVGWIDGSGYFTSLFNIFCDKDDPVNIRHGVPQGFEPLKKRGNLVDKRENFHKAKVPICSKETRTVAVDATGTAIALAPLQLGAGVQLQFSTQCGAALILPDGASRYDYLGRRTLREYAVRNAESWYQFLIDELGISADNGSLYLITGCDKTRCYQNIAFSNASKEFSVSVQYSSPIADGRLAVSYSTSTEHMPSSRASGPGNTTENLSVFIRGFKIMLRRGPASLLKSAVKVMDVTEADPKDIMYRGPIPNYRFNPSGNSFGSSSSSQSPPPSTTPSSSRLDRSSMGTSHSESPVSLPAASNSTSVTSLDSPEDSMNFDSSFSERGSSILDSNSDHEEAINQFSHPSDVINQYMLETFPDALVAITHDEEWLPVLDNMDDQFPDECLLLSYIKENFRVDLQQGHVHLEKYSPNQNFLLKPLTPLGKCMANSIRRLFGVPSRSSEYAASASAAPMYSPTQSYSPTTSRNKKPIPSRYTISNSSMISSKKHPTRPLPSVPTGLQIGLDSDDIRSDGGLFGTHGNSGVRDSMREVYAGDVGETVQMSVAEW</sequence>
<proteinExistence type="predicted"/>
<evidence type="ECO:0000313" key="2">
    <source>
        <dbReference type="EMBL" id="THV06261.1"/>
    </source>
</evidence>
<feature type="compositionally biased region" description="Low complexity" evidence="1">
    <location>
        <begin position="322"/>
        <end position="336"/>
    </location>
</feature>
<feature type="region of interest" description="Disordered" evidence="1">
    <location>
        <begin position="494"/>
        <end position="552"/>
    </location>
</feature>
<evidence type="ECO:0000313" key="3">
    <source>
        <dbReference type="Proteomes" id="UP000297245"/>
    </source>
</evidence>
<evidence type="ECO:0000256" key="1">
    <source>
        <dbReference type="SAM" id="MobiDB-lite"/>
    </source>
</evidence>